<keyword evidence="2" id="KW-0067">ATP-binding</keyword>
<keyword evidence="5" id="KW-1185">Reference proteome</keyword>
<dbReference type="PANTHER" id="PTHR11638">
    <property type="entry name" value="ATP-DEPENDENT CLP PROTEASE"/>
    <property type="match status" value="1"/>
</dbReference>
<name>A0ABS6DRZ9_9MOLU</name>
<protein>
    <submittedName>
        <fullName evidence="4">AAA family ATPase</fullName>
    </submittedName>
</protein>
<reference evidence="4" key="1">
    <citation type="submission" date="2021-06" db="EMBL/GenBank/DDBJ databases">
        <title>Novel Mycoplasma species detected in California sea lions (Zalophus californianus) from the USA.</title>
        <authorList>
            <person name="Volokhov D.V."/>
            <person name="Furtak V.A."/>
            <person name="Zagorodnyaya T.A."/>
        </authorList>
    </citation>
    <scope>NUCLEOTIDE SEQUENCE [LARGE SCALE GENOMIC DNA]</scope>
    <source>
        <strain evidence="4">CSL 4779</strain>
    </source>
</reference>
<dbReference type="InterPro" id="IPR003959">
    <property type="entry name" value="ATPase_AAA_core"/>
</dbReference>
<feature type="domain" description="AAA+ ATPase" evidence="3">
    <location>
        <begin position="1"/>
        <end position="149"/>
    </location>
</feature>
<proteinExistence type="predicted"/>
<evidence type="ECO:0000256" key="2">
    <source>
        <dbReference type="ARBA" id="ARBA00022840"/>
    </source>
</evidence>
<dbReference type="PANTHER" id="PTHR11638:SF18">
    <property type="entry name" value="HEAT SHOCK PROTEIN 104"/>
    <property type="match status" value="1"/>
</dbReference>
<dbReference type="CDD" id="cd19499">
    <property type="entry name" value="RecA-like_ClpB_Hsp104-like"/>
    <property type="match status" value="1"/>
</dbReference>
<organism evidence="4 5">
    <name type="scientific">Mycoplasma zalophidermidis</name>
    <dbReference type="NCBI Taxonomy" id="398174"/>
    <lineage>
        <taxon>Bacteria</taxon>
        <taxon>Bacillati</taxon>
        <taxon>Mycoplasmatota</taxon>
        <taxon>Mollicutes</taxon>
        <taxon>Mycoplasmataceae</taxon>
        <taxon>Mycoplasma</taxon>
    </lineage>
</organism>
<evidence type="ECO:0000313" key="4">
    <source>
        <dbReference type="EMBL" id="MBU4693696.1"/>
    </source>
</evidence>
<dbReference type="EMBL" id="JAHMHK010000003">
    <property type="protein sequence ID" value="MBU4693696.1"/>
    <property type="molecule type" value="Genomic_DNA"/>
</dbReference>
<dbReference type="InterPro" id="IPR003593">
    <property type="entry name" value="AAA+_ATPase"/>
</dbReference>
<accession>A0ABS6DRZ9</accession>
<evidence type="ECO:0000313" key="5">
    <source>
        <dbReference type="Proteomes" id="UP000812267"/>
    </source>
</evidence>
<gene>
    <name evidence="4" type="ORF">KQ878_02260</name>
</gene>
<comment type="caution">
    <text evidence="4">The sequence shown here is derived from an EMBL/GenBank/DDBJ whole genome shotgun (WGS) entry which is preliminary data.</text>
</comment>
<dbReference type="InterPro" id="IPR050130">
    <property type="entry name" value="ClpA_ClpB"/>
</dbReference>
<keyword evidence="1" id="KW-0547">Nucleotide-binding</keyword>
<evidence type="ECO:0000259" key="3">
    <source>
        <dbReference type="SMART" id="SM00382"/>
    </source>
</evidence>
<sequence>MFLAGPTGTGKTEIVKGLSELVFGDQSKIIRFDMSEYNHAESDQKLIGSAPGYVGYEAGGQLTNAVMENPFSILLFDEIEKANGKVLDKFLQILEDGRLTSSKGELVDFSETFIVFTSNIGAKECNYSQTKENIRKHFFDSVVNYFKNELGRPELLNRIGTKNIIPFNPIKDKEIAFRILEHKLSRIIDNIKNKKNIFIKPIMEEKKSELFTSIHKTFNSELGGRGLVAQLETLFVDPFSRFMFENSDKLMNINNEEIVNVVYDFTPSNNKIEFRIN</sequence>
<evidence type="ECO:0000256" key="1">
    <source>
        <dbReference type="ARBA" id="ARBA00022741"/>
    </source>
</evidence>
<dbReference type="Pfam" id="PF07724">
    <property type="entry name" value="AAA_2"/>
    <property type="match status" value="1"/>
</dbReference>
<dbReference type="SMART" id="SM00382">
    <property type="entry name" value="AAA"/>
    <property type="match status" value="1"/>
</dbReference>
<dbReference type="Proteomes" id="UP000812267">
    <property type="component" value="Unassembled WGS sequence"/>
</dbReference>